<dbReference type="EMBL" id="JSVU01000001">
    <property type="protein sequence ID" value="KJJ39876.1"/>
    <property type="molecule type" value="Genomic_DNA"/>
</dbReference>
<organism evidence="2 3">
    <name type="scientific">Aequorivita vladivostokensis</name>
    <dbReference type="NCBI Taxonomy" id="171194"/>
    <lineage>
        <taxon>Bacteria</taxon>
        <taxon>Pseudomonadati</taxon>
        <taxon>Bacteroidota</taxon>
        <taxon>Flavobacteriia</taxon>
        <taxon>Flavobacteriales</taxon>
        <taxon>Flavobacteriaceae</taxon>
        <taxon>Aequorivita</taxon>
    </lineage>
</organism>
<evidence type="ECO:0000313" key="2">
    <source>
        <dbReference type="EMBL" id="KJJ39876.1"/>
    </source>
</evidence>
<dbReference type="RefSeq" id="WP_045079087.1">
    <property type="nucleotide sequence ID" value="NZ_JSVU01000001.1"/>
</dbReference>
<feature type="region of interest" description="Disordered" evidence="1">
    <location>
        <begin position="42"/>
        <end position="68"/>
    </location>
</feature>
<sequence length="68" mass="7679">MKKDKTEMQFTAGISYQEHIKRADKVYETIVKPQVIAEKKLEKSAKGNSHKIELTPAQKALSHCPSPI</sequence>
<name>A0ABR5DM74_9FLAO</name>
<dbReference type="Proteomes" id="UP000033497">
    <property type="component" value="Unassembled WGS sequence"/>
</dbReference>
<evidence type="ECO:0000256" key="1">
    <source>
        <dbReference type="SAM" id="MobiDB-lite"/>
    </source>
</evidence>
<keyword evidence="3" id="KW-1185">Reference proteome</keyword>
<comment type="caution">
    <text evidence="2">The sequence shown here is derived from an EMBL/GenBank/DDBJ whole genome shotgun (WGS) entry which is preliminary data.</text>
</comment>
<accession>A0ABR5DM74</accession>
<feature type="compositionally biased region" description="Basic and acidic residues" evidence="1">
    <location>
        <begin position="42"/>
        <end position="53"/>
    </location>
</feature>
<gene>
    <name evidence="2" type="ORF">MB09_01520</name>
</gene>
<evidence type="ECO:0000313" key="3">
    <source>
        <dbReference type="Proteomes" id="UP000033497"/>
    </source>
</evidence>
<reference evidence="2 3" key="1">
    <citation type="submission" date="2014-10" db="EMBL/GenBank/DDBJ databases">
        <title>Genome sequencing of Vitellibacter vladivostokensis KMM 3516.</title>
        <authorList>
            <person name="Thevarajoo S."/>
            <person name="Selvaratnam C."/>
            <person name="Goh K.M."/>
            <person name="Chong C.S."/>
        </authorList>
    </citation>
    <scope>NUCLEOTIDE SEQUENCE [LARGE SCALE GENOMIC DNA]</scope>
    <source>
        <strain evidence="2 3">KMM 3516</strain>
    </source>
</reference>
<proteinExistence type="predicted"/>
<protein>
    <submittedName>
        <fullName evidence="2">Uncharacterized protein</fullName>
    </submittedName>
</protein>